<dbReference type="Gramene" id="KCW70159">
    <property type="protein sequence ID" value="KCW70159"/>
    <property type="gene ID" value="EUGRSUZ_F03448"/>
</dbReference>
<gene>
    <name evidence="2" type="ORF">EUGRSUZ_F03448</name>
</gene>
<protein>
    <submittedName>
        <fullName evidence="2">Uncharacterized protein</fullName>
    </submittedName>
</protein>
<name>A0A059BVZ7_EUCGR</name>
<evidence type="ECO:0000256" key="1">
    <source>
        <dbReference type="SAM" id="MobiDB-lite"/>
    </source>
</evidence>
<sequence>MENMYKSRPSDTEIPQKMAAPVEVGSKGTVGSLIMQEIEYFRRVELSCRENSQKPRSHVTDMASSSNPAKPTFGSLLTHKKKRRGSSNRLVPSICSMVEVSDNKRPVGTSNFNYRNLKLDMNLQA</sequence>
<dbReference type="InParanoid" id="A0A059BVZ7"/>
<feature type="region of interest" description="Disordered" evidence="1">
    <location>
        <begin position="50"/>
        <end position="89"/>
    </location>
</feature>
<feature type="region of interest" description="Disordered" evidence="1">
    <location>
        <begin position="1"/>
        <end position="20"/>
    </location>
</feature>
<dbReference type="AlphaFoldDB" id="A0A059BVZ7"/>
<dbReference type="EMBL" id="KK198758">
    <property type="protein sequence ID" value="KCW70159.1"/>
    <property type="molecule type" value="Genomic_DNA"/>
</dbReference>
<dbReference type="PANTHER" id="PTHR35131:SF2">
    <property type="entry name" value="GAG-POL POLYPROTEIN"/>
    <property type="match status" value="1"/>
</dbReference>
<evidence type="ECO:0000313" key="2">
    <source>
        <dbReference type="EMBL" id="KCW70159.1"/>
    </source>
</evidence>
<accession>A0A059BVZ7</accession>
<dbReference type="PANTHER" id="PTHR35131">
    <property type="entry name" value="EXPRESSED PROTEIN"/>
    <property type="match status" value="1"/>
</dbReference>
<proteinExistence type="predicted"/>
<dbReference type="OMA" id="QSMHKST"/>
<organism evidence="2">
    <name type="scientific">Eucalyptus grandis</name>
    <name type="common">Flooded gum</name>
    <dbReference type="NCBI Taxonomy" id="71139"/>
    <lineage>
        <taxon>Eukaryota</taxon>
        <taxon>Viridiplantae</taxon>
        <taxon>Streptophyta</taxon>
        <taxon>Embryophyta</taxon>
        <taxon>Tracheophyta</taxon>
        <taxon>Spermatophyta</taxon>
        <taxon>Magnoliopsida</taxon>
        <taxon>eudicotyledons</taxon>
        <taxon>Gunneridae</taxon>
        <taxon>Pentapetalae</taxon>
        <taxon>rosids</taxon>
        <taxon>malvids</taxon>
        <taxon>Myrtales</taxon>
        <taxon>Myrtaceae</taxon>
        <taxon>Myrtoideae</taxon>
        <taxon>Eucalypteae</taxon>
        <taxon>Eucalyptus</taxon>
    </lineage>
</organism>
<reference evidence="2" key="1">
    <citation type="submission" date="2013-07" db="EMBL/GenBank/DDBJ databases">
        <title>The genome of Eucalyptus grandis.</title>
        <authorList>
            <person name="Schmutz J."/>
            <person name="Hayes R."/>
            <person name="Myburg A."/>
            <person name="Tuskan G."/>
            <person name="Grattapaglia D."/>
            <person name="Rokhsar D.S."/>
        </authorList>
    </citation>
    <scope>NUCLEOTIDE SEQUENCE</scope>
    <source>
        <tissue evidence="2">Leaf extractions</tissue>
    </source>
</reference>